<feature type="compositionally biased region" description="Polar residues" evidence="1">
    <location>
        <begin position="134"/>
        <end position="149"/>
    </location>
</feature>
<feature type="region of interest" description="Disordered" evidence="1">
    <location>
        <begin position="1"/>
        <end position="198"/>
    </location>
</feature>
<protein>
    <submittedName>
        <fullName evidence="3">Ran-binding domain</fullName>
    </submittedName>
</protein>
<feature type="compositionally biased region" description="Gly residues" evidence="1">
    <location>
        <begin position="34"/>
        <end position="50"/>
    </location>
</feature>
<feature type="compositionally biased region" description="Low complexity" evidence="1">
    <location>
        <begin position="21"/>
        <end position="33"/>
    </location>
</feature>
<feature type="region of interest" description="Disordered" evidence="1">
    <location>
        <begin position="263"/>
        <end position="288"/>
    </location>
</feature>
<sequence>MAESWLKSDLTGWGASGSSGSGWNSSDSSKSGWGNSGSSGSGWGNSGSSGSGWNSSDSSKSGWGNSGSSGSGWNSSDSSKSGWGNSGSSEWSAPSSKGWGDLSSKGWGDSSSKDCGSSSSSEWGTPSSKGWGDPSSNGLSNDASSATSNKSEDKSKPNILNGWERTATVPSNKDSETKASGNGWGKVSSGSSWGQGNWKGAEIVNPFRHKDDSEPSEQKFDMYAAFGVDRPKPAIIFNFGTDKEFQTTHDPNTPFNKDVIKYSSFQMPTPPPQTQKSESNNDEDDDSKEFEIVEEKTGEEDEEILFNEKSRALVIKKDENGKPTGYSEIGVGEFHLNYDKNNNIYRMTMRRDLQNIVLNSRIFKEMRPTLSKKVVRFMAQNSEGKLEIKAFAFENEEKAKKLYDTIVDVISKIK</sequence>
<dbReference type="InterPro" id="IPR011993">
    <property type="entry name" value="PH-like_dom_sf"/>
</dbReference>
<evidence type="ECO:0000259" key="2">
    <source>
        <dbReference type="PROSITE" id="PS50196"/>
    </source>
</evidence>
<evidence type="ECO:0000313" key="3">
    <source>
        <dbReference type="EMBL" id="KAK8893563.1"/>
    </source>
</evidence>
<feature type="compositionally biased region" description="Low complexity" evidence="1">
    <location>
        <begin position="71"/>
        <end position="130"/>
    </location>
</feature>
<feature type="compositionally biased region" description="Low complexity" evidence="1">
    <location>
        <begin position="185"/>
        <end position="196"/>
    </location>
</feature>
<dbReference type="EMBL" id="JAPFFF010000003">
    <property type="protein sequence ID" value="KAK8893563.1"/>
    <property type="molecule type" value="Genomic_DNA"/>
</dbReference>
<dbReference type="SMART" id="SM00160">
    <property type="entry name" value="RanBD"/>
    <property type="match status" value="1"/>
</dbReference>
<feature type="domain" description="RanBD1" evidence="2">
    <location>
        <begin position="264"/>
        <end position="352"/>
    </location>
</feature>
<reference evidence="3 4" key="1">
    <citation type="submission" date="2024-04" db="EMBL/GenBank/DDBJ databases">
        <title>Tritrichomonas musculus Genome.</title>
        <authorList>
            <person name="Alves-Ferreira E."/>
            <person name="Grigg M."/>
            <person name="Lorenzi H."/>
            <person name="Galac M."/>
        </authorList>
    </citation>
    <scope>NUCLEOTIDE SEQUENCE [LARGE SCALE GENOMIC DNA]</scope>
    <source>
        <strain evidence="3 4">EAF2021</strain>
    </source>
</reference>
<feature type="compositionally biased region" description="Low complexity" evidence="1">
    <location>
        <begin position="51"/>
        <end position="63"/>
    </location>
</feature>
<dbReference type="Gene3D" id="2.30.29.30">
    <property type="entry name" value="Pleckstrin-homology domain (PH domain)/Phosphotyrosine-binding domain (PTB)"/>
    <property type="match status" value="1"/>
</dbReference>
<accession>A0ABR2KR96</accession>
<evidence type="ECO:0000256" key="1">
    <source>
        <dbReference type="SAM" id="MobiDB-lite"/>
    </source>
</evidence>
<dbReference type="InterPro" id="IPR000156">
    <property type="entry name" value="Ran_bind_dom"/>
</dbReference>
<evidence type="ECO:0000313" key="4">
    <source>
        <dbReference type="Proteomes" id="UP001470230"/>
    </source>
</evidence>
<organism evidence="3 4">
    <name type="scientific">Tritrichomonas musculus</name>
    <dbReference type="NCBI Taxonomy" id="1915356"/>
    <lineage>
        <taxon>Eukaryota</taxon>
        <taxon>Metamonada</taxon>
        <taxon>Parabasalia</taxon>
        <taxon>Tritrichomonadida</taxon>
        <taxon>Tritrichomonadidae</taxon>
        <taxon>Tritrichomonas</taxon>
    </lineage>
</organism>
<dbReference type="SUPFAM" id="SSF50729">
    <property type="entry name" value="PH domain-like"/>
    <property type="match status" value="1"/>
</dbReference>
<comment type="caution">
    <text evidence="3">The sequence shown here is derived from an EMBL/GenBank/DDBJ whole genome shotgun (WGS) entry which is preliminary data.</text>
</comment>
<name>A0ABR2KR96_9EUKA</name>
<dbReference type="Proteomes" id="UP001470230">
    <property type="component" value="Unassembled WGS sequence"/>
</dbReference>
<gene>
    <name evidence="3" type="ORF">M9Y10_021986</name>
</gene>
<keyword evidence="4" id="KW-1185">Reference proteome</keyword>
<dbReference type="InterPro" id="IPR053074">
    <property type="entry name" value="NPC_Nucleoporin"/>
</dbReference>
<proteinExistence type="predicted"/>
<dbReference type="PANTHER" id="PTHR38697:SF1">
    <property type="entry name" value="NUCLEAR PORE COMPLEX PROTEIN SIMILAR TO S. CEREVISIAE NUP2 (EUROFUNG)"/>
    <property type="match status" value="1"/>
</dbReference>
<dbReference type="Pfam" id="PF00638">
    <property type="entry name" value="Ran_BP1"/>
    <property type="match status" value="1"/>
</dbReference>
<dbReference type="PANTHER" id="PTHR38697">
    <property type="entry name" value="NUCLEAR PORE COMPLEX PROTEIN SIMILAR TO S. CEREVISIAE NUP2 (EUROFUNG)"/>
    <property type="match status" value="1"/>
</dbReference>
<dbReference type="PROSITE" id="PS50196">
    <property type="entry name" value="RANBD1"/>
    <property type="match status" value="1"/>
</dbReference>